<gene>
    <name evidence="2" type="ORF">LR48_Vigan10g149700</name>
</gene>
<evidence type="ECO:0000256" key="1">
    <source>
        <dbReference type="SAM" id="MobiDB-lite"/>
    </source>
</evidence>
<dbReference type="AlphaFoldDB" id="A0A0L9VKM7"/>
<sequence>MDIEICKYERAPAPESSTHYAHTQKGDHCKDKDDRTDNMTRQENKATTFLHSWKGNLENHQNYYSWKPKPPHEVSPSSLTVAGNPSLHMCLVR</sequence>
<evidence type="ECO:0000313" key="3">
    <source>
        <dbReference type="Proteomes" id="UP000053144"/>
    </source>
</evidence>
<feature type="region of interest" description="Disordered" evidence="1">
    <location>
        <begin position="13"/>
        <end position="40"/>
    </location>
</feature>
<feature type="compositionally biased region" description="Basic and acidic residues" evidence="1">
    <location>
        <begin position="24"/>
        <end position="40"/>
    </location>
</feature>
<organism evidence="2 3">
    <name type="scientific">Phaseolus angularis</name>
    <name type="common">Azuki bean</name>
    <name type="synonym">Vigna angularis</name>
    <dbReference type="NCBI Taxonomy" id="3914"/>
    <lineage>
        <taxon>Eukaryota</taxon>
        <taxon>Viridiplantae</taxon>
        <taxon>Streptophyta</taxon>
        <taxon>Embryophyta</taxon>
        <taxon>Tracheophyta</taxon>
        <taxon>Spermatophyta</taxon>
        <taxon>Magnoliopsida</taxon>
        <taxon>eudicotyledons</taxon>
        <taxon>Gunneridae</taxon>
        <taxon>Pentapetalae</taxon>
        <taxon>rosids</taxon>
        <taxon>fabids</taxon>
        <taxon>Fabales</taxon>
        <taxon>Fabaceae</taxon>
        <taxon>Papilionoideae</taxon>
        <taxon>50 kb inversion clade</taxon>
        <taxon>NPAAA clade</taxon>
        <taxon>indigoferoid/millettioid clade</taxon>
        <taxon>Phaseoleae</taxon>
        <taxon>Vigna</taxon>
    </lineage>
</organism>
<name>A0A0L9VKM7_PHAAN</name>
<protein>
    <submittedName>
        <fullName evidence="2">Uncharacterized protein</fullName>
    </submittedName>
</protein>
<evidence type="ECO:0000313" key="2">
    <source>
        <dbReference type="EMBL" id="KOM55605.1"/>
    </source>
</evidence>
<dbReference type="Proteomes" id="UP000053144">
    <property type="component" value="Chromosome 10"/>
</dbReference>
<dbReference type="EMBL" id="CM003380">
    <property type="protein sequence ID" value="KOM55605.1"/>
    <property type="molecule type" value="Genomic_DNA"/>
</dbReference>
<accession>A0A0L9VKM7</accession>
<proteinExistence type="predicted"/>
<reference evidence="3" key="1">
    <citation type="journal article" date="2015" name="Proc. Natl. Acad. Sci. U.S.A.">
        <title>Genome sequencing of adzuki bean (Vigna angularis) provides insight into high starch and low fat accumulation and domestication.</title>
        <authorList>
            <person name="Yang K."/>
            <person name="Tian Z."/>
            <person name="Chen C."/>
            <person name="Luo L."/>
            <person name="Zhao B."/>
            <person name="Wang Z."/>
            <person name="Yu L."/>
            <person name="Li Y."/>
            <person name="Sun Y."/>
            <person name="Li W."/>
            <person name="Chen Y."/>
            <person name="Li Y."/>
            <person name="Zhang Y."/>
            <person name="Ai D."/>
            <person name="Zhao J."/>
            <person name="Shang C."/>
            <person name="Ma Y."/>
            <person name="Wu B."/>
            <person name="Wang M."/>
            <person name="Gao L."/>
            <person name="Sun D."/>
            <person name="Zhang P."/>
            <person name="Guo F."/>
            <person name="Wang W."/>
            <person name="Li Y."/>
            <person name="Wang J."/>
            <person name="Varshney R.K."/>
            <person name="Wang J."/>
            <person name="Ling H.Q."/>
            <person name="Wan P."/>
        </authorList>
    </citation>
    <scope>NUCLEOTIDE SEQUENCE</scope>
    <source>
        <strain evidence="3">cv. Jingnong 6</strain>
    </source>
</reference>
<dbReference type="Gramene" id="KOM55605">
    <property type="protein sequence ID" value="KOM55605"/>
    <property type="gene ID" value="LR48_Vigan10g149700"/>
</dbReference>